<evidence type="ECO:0000313" key="3">
    <source>
        <dbReference type="EMBL" id="OHV06973.1"/>
    </source>
</evidence>
<dbReference type="Gene3D" id="3.10.129.10">
    <property type="entry name" value="Hotdog Thioesterase"/>
    <property type="match status" value="1"/>
</dbReference>
<accession>A0A1S1NKZ2</accession>
<evidence type="ECO:0000259" key="2">
    <source>
        <dbReference type="Pfam" id="PF01575"/>
    </source>
</evidence>
<sequence>MQPDFPDAAPAVSLTTGAVLPQSRIPVTPTLIITGALATRDVYPMHHDRDFARCHGNPDILMNILTTNGLLSRIVGEWSGGARLTRLVTRLRAPAYPHHTLTVGGTVADAAGGRAVMKLRAVTEAGVHAEATASVSCRAGVDR</sequence>
<dbReference type="AlphaFoldDB" id="A0A1S1NKZ2"/>
<dbReference type="InterPro" id="IPR029069">
    <property type="entry name" value="HotDog_dom_sf"/>
</dbReference>
<dbReference type="EMBL" id="MLQM01000001">
    <property type="protein sequence ID" value="OHV06973.1"/>
    <property type="molecule type" value="Genomic_DNA"/>
</dbReference>
<organism evidence="3 4">
    <name type="scientific">Mycobacterium talmoniae</name>
    <dbReference type="NCBI Taxonomy" id="1858794"/>
    <lineage>
        <taxon>Bacteria</taxon>
        <taxon>Bacillati</taxon>
        <taxon>Actinomycetota</taxon>
        <taxon>Actinomycetes</taxon>
        <taxon>Mycobacteriales</taxon>
        <taxon>Mycobacteriaceae</taxon>
        <taxon>Mycobacterium</taxon>
    </lineage>
</organism>
<dbReference type="SUPFAM" id="SSF54637">
    <property type="entry name" value="Thioesterase/thiol ester dehydrase-isomerase"/>
    <property type="match status" value="1"/>
</dbReference>
<name>A0A1S1NKZ2_9MYCO</name>
<dbReference type="Pfam" id="PF01575">
    <property type="entry name" value="MaoC_dehydratas"/>
    <property type="match status" value="1"/>
</dbReference>
<dbReference type="Proteomes" id="UP000179734">
    <property type="component" value="Unassembled WGS sequence"/>
</dbReference>
<comment type="caution">
    <text evidence="3">The sequence shown here is derived from an EMBL/GenBank/DDBJ whole genome shotgun (WGS) entry which is preliminary data.</text>
</comment>
<proteinExistence type="inferred from homology"/>
<feature type="domain" description="MaoC-like" evidence="2">
    <location>
        <begin position="19"/>
        <end position="118"/>
    </location>
</feature>
<dbReference type="InterPro" id="IPR002539">
    <property type="entry name" value="MaoC-like_dom"/>
</dbReference>
<evidence type="ECO:0000313" key="4">
    <source>
        <dbReference type="Proteomes" id="UP000179734"/>
    </source>
</evidence>
<protein>
    <recommendedName>
        <fullName evidence="2">MaoC-like domain-containing protein</fullName>
    </recommendedName>
</protein>
<reference evidence="3 4" key="1">
    <citation type="submission" date="2016-10" db="EMBL/GenBank/DDBJ databases">
        <title>Genome sequence of Mycobacterium talmonii.</title>
        <authorList>
            <person name="Greninger A.L."/>
            <person name="Elliott B."/>
            <person name="Vasireddy S."/>
            <person name="Vasireddy R."/>
        </authorList>
    </citation>
    <scope>NUCLEOTIDE SEQUENCE [LARGE SCALE GENOMIC DNA]</scope>
    <source>
        <strain evidence="4">NE-TNMC-100812</strain>
    </source>
</reference>
<evidence type="ECO:0000256" key="1">
    <source>
        <dbReference type="ARBA" id="ARBA00005254"/>
    </source>
</evidence>
<gene>
    <name evidence="3" type="ORF">BKN37_00470</name>
</gene>
<comment type="similarity">
    <text evidence="1">Belongs to the enoyl-CoA hydratase/isomerase family.</text>
</comment>
<keyword evidence="4" id="KW-1185">Reference proteome</keyword>